<feature type="region of interest" description="Disordered" evidence="1">
    <location>
        <begin position="433"/>
        <end position="463"/>
    </location>
</feature>
<evidence type="ECO:0000259" key="2">
    <source>
        <dbReference type="Pfam" id="PF02120"/>
    </source>
</evidence>
<dbReference type="InterPro" id="IPR038610">
    <property type="entry name" value="FliK-like_C_sf"/>
</dbReference>
<feature type="domain" description="Flagellar hook-length control protein-like C-terminal" evidence="2">
    <location>
        <begin position="356"/>
        <end position="430"/>
    </location>
</feature>
<reference evidence="3 4" key="1">
    <citation type="submission" date="2023-05" db="EMBL/GenBank/DDBJ databases">
        <title>Draft genome of Paenibacillus sp. CCS26.</title>
        <authorList>
            <person name="Akita H."/>
            <person name="Shinto Y."/>
            <person name="Kimura Z."/>
        </authorList>
    </citation>
    <scope>NUCLEOTIDE SEQUENCE [LARGE SCALE GENOMIC DNA]</scope>
    <source>
        <strain evidence="3 4">CCS26</strain>
    </source>
</reference>
<dbReference type="InterPro" id="IPR052563">
    <property type="entry name" value="FliK"/>
</dbReference>
<dbReference type="Pfam" id="PF02120">
    <property type="entry name" value="Flg_hook"/>
    <property type="match status" value="1"/>
</dbReference>
<sequence>MEMIIPQAATPAPAATANNASTQAKSGGNDKFQKTLATQMKGDKGASDKTGAASSVADKADNAQQAASGKEAQATKDVSANNQAATGGAAAAADTAAVTDSDVLTDATADLMEIIDQLLADLEKIKSDLSDPSADSQDQDTSEPASMLDQLQALLALLGIPMPVQLQTPRGDASNQPPAGDQNLNQQLAAIVSKVQDSLLQLQTAMQEGTMKQIGLQEPVQLIGQQLEALQQFVQKQKDLSVRTETPVVSAEQAPEITVTAAAPAISVHLQRLTERAVHPVALAATTDQQVTKDETEASGETDEQVPTVTAGQSFADVIRQTAPHAAKLTPVVQASVPVTDFADNMKDFIQKLDIKHGNGMSEATIQLFPKELGQVDVRITMHNGQLTALFHADNASAKDALDNQMAQLRVALQQQGLSVDKLEVTYGQSAAHLSNGQHGQGTGQQAFSNQNKSKGDGLQEDFESDVAEQQAIQDLGYGRAVNVTA</sequence>
<name>A0ABQ6NT59_9BACL</name>
<proteinExistence type="predicted"/>
<organism evidence="3 4">
    <name type="scientific">Paenibacillus glycanilyticus</name>
    <dbReference type="NCBI Taxonomy" id="126569"/>
    <lineage>
        <taxon>Bacteria</taxon>
        <taxon>Bacillati</taxon>
        <taxon>Bacillota</taxon>
        <taxon>Bacilli</taxon>
        <taxon>Bacillales</taxon>
        <taxon>Paenibacillaceae</taxon>
        <taxon>Paenibacillus</taxon>
    </lineage>
</organism>
<evidence type="ECO:0000313" key="3">
    <source>
        <dbReference type="EMBL" id="GMK48048.1"/>
    </source>
</evidence>
<gene>
    <name evidence="3" type="ORF">PghCCS26_51780</name>
</gene>
<dbReference type="CDD" id="cd17470">
    <property type="entry name" value="T3SS_Flik_C"/>
    <property type="match status" value="1"/>
</dbReference>
<comment type="caution">
    <text evidence="3">The sequence shown here is derived from an EMBL/GenBank/DDBJ whole genome shotgun (WGS) entry which is preliminary data.</text>
</comment>
<dbReference type="RefSeq" id="WP_317981847.1">
    <property type="nucleotide sequence ID" value="NZ_BTCL01000025.1"/>
</dbReference>
<accession>A0ABQ6NT59</accession>
<feature type="compositionally biased region" description="Polar residues" evidence="1">
    <location>
        <begin position="433"/>
        <end position="453"/>
    </location>
</feature>
<dbReference type="Proteomes" id="UP001285921">
    <property type="component" value="Unassembled WGS sequence"/>
</dbReference>
<feature type="region of interest" description="Disordered" evidence="1">
    <location>
        <begin position="1"/>
        <end position="79"/>
    </location>
</feature>
<dbReference type="PANTHER" id="PTHR37533">
    <property type="entry name" value="FLAGELLAR HOOK-LENGTH CONTROL PROTEIN"/>
    <property type="match status" value="1"/>
</dbReference>
<evidence type="ECO:0000313" key="4">
    <source>
        <dbReference type="Proteomes" id="UP001285921"/>
    </source>
</evidence>
<feature type="compositionally biased region" description="Low complexity" evidence="1">
    <location>
        <begin position="1"/>
        <end position="24"/>
    </location>
</feature>
<dbReference type="EMBL" id="BTCL01000025">
    <property type="protein sequence ID" value="GMK48048.1"/>
    <property type="molecule type" value="Genomic_DNA"/>
</dbReference>
<dbReference type="PANTHER" id="PTHR37533:SF2">
    <property type="entry name" value="FLAGELLAR HOOK-LENGTH CONTROL PROTEIN"/>
    <property type="match status" value="1"/>
</dbReference>
<protein>
    <recommendedName>
        <fullName evidence="2">Flagellar hook-length control protein-like C-terminal domain-containing protein</fullName>
    </recommendedName>
</protein>
<feature type="region of interest" description="Disordered" evidence="1">
    <location>
        <begin position="288"/>
        <end position="307"/>
    </location>
</feature>
<dbReference type="Gene3D" id="3.30.750.140">
    <property type="match status" value="1"/>
</dbReference>
<evidence type="ECO:0000256" key="1">
    <source>
        <dbReference type="SAM" id="MobiDB-lite"/>
    </source>
</evidence>
<keyword evidence="4" id="KW-1185">Reference proteome</keyword>
<dbReference type="InterPro" id="IPR021136">
    <property type="entry name" value="Flagellar_hook_control-like_C"/>
</dbReference>